<feature type="transmembrane region" description="Helical" evidence="1">
    <location>
        <begin position="16"/>
        <end position="39"/>
    </location>
</feature>
<sequence>MSLKHEISFILSRKTIAAIISSSLFGVLLGLIFTIIHLVNDELDTVGEYLFWFLQATPVYMAFSFPMIFIYGAITSTISDYIARFLSNYTNKKFEIYISFAFHLLFGLILLWASLLASVLFFITDYILRRKNIGGWKSSFKSLVILIIGFILYAFGLYIVDSIIHLKNRFLEYLVF</sequence>
<gene>
    <name evidence="2" type="ORF">H9636_05120</name>
</gene>
<dbReference type="Proteomes" id="UP000640930">
    <property type="component" value="Unassembled WGS sequence"/>
</dbReference>
<name>A0ABR8X9Q4_9BACL</name>
<keyword evidence="1" id="KW-0812">Transmembrane</keyword>
<keyword evidence="1" id="KW-1133">Transmembrane helix</keyword>
<keyword evidence="3" id="KW-1185">Reference proteome</keyword>
<proteinExistence type="predicted"/>
<protein>
    <recommendedName>
        <fullName evidence="4">Yip1 domain-containing protein</fullName>
    </recommendedName>
</protein>
<feature type="transmembrane region" description="Helical" evidence="1">
    <location>
        <begin position="143"/>
        <end position="160"/>
    </location>
</feature>
<keyword evidence="1" id="KW-0472">Membrane</keyword>
<feature type="transmembrane region" description="Helical" evidence="1">
    <location>
        <begin position="94"/>
        <end position="123"/>
    </location>
</feature>
<evidence type="ECO:0000313" key="3">
    <source>
        <dbReference type="Proteomes" id="UP000640930"/>
    </source>
</evidence>
<evidence type="ECO:0008006" key="4">
    <source>
        <dbReference type="Google" id="ProtNLM"/>
    </source>
</evidence>
<evidence type="ECO:0000256" key="1">
    <source>
        <dbReference type="SAM" id="Phobius"/>
    </source>
</evidence>
<dbReference type="RefSeq" id="WP_191706547.1">
    <property type="nucleotide sequence ID" value="NZ_JACSQA010000004.1"/>
</dbReference>
<accession>A0ABR8X9Q4</accession>
<evidence type="ECO:0000313" key="2">
    <source>
        <dbReference type="EMBL" id="MBD8026034.1"/>
    </source>
</evidence>
<feature type="transmembrane region" description="Helical" evidence="1">
    <location>
        <begin position="59"/>
        <end position="82"/>
    </location>
</feature>
<comment type="caution">
    <text evidence="2">The sequence shown here is derived from an EMBL/GenBank/DDBJ whole genome shotgun (WGS) entry which is preliminary data.</text>
</comment>
<dbReference type="EMBL" id="JACSQA010000004">
    <property type="protein sequence ID" value="MBD8026034.1"/>
    <property type="molecule type" value="Genomic_DNA"/>
</dbReference>
<organism evidence="2 3">
    <name type="scientific">Ureibacillus galli</name>
    <dbReference type="NCBI Taxonomy" id="2762222"/>
    <lineage>
        <taxon>Bacteria</taxon>
        <taxon>Bacillati</taxon>
        <taxon>Bacillota</taxon>
        <taxon>Bacilli</taxon>
        <taxon>Bacillales</taxon>
        <taxon>Caryophanaceae</taxon>
        <taxon>Ureibacillus</taxon>
    </lineage>
</organism>
<reference evidence="2 3" key="1">
    <citation type="submission" date="2020-08" db="EMBL/GenBank/DDBJ databases">
        <title>A Genomic Blueprint of the Chicken Gut Microbiome.</title>
        <authorList>
            <person name="Gilroy R."/>
            <person name="Ravi A."/>
            <person name="Getino M."/>
            <person name="Pursley I."/>
            <person name="Horton D.L."/>
            <person name="Alikhan N.-F."/>
            <person name="Baker D."/>
            <person name="Gharbi K."/>
            <person name="Hall N."/>
            <person name="Watson M."/>
            <person name="Adriaenssens E.M."/>
            <person name="Foster-Nyarko E."/>
            <person name="Jarju S."/>
            <person name="Secka A."/>
            <person name="Antonio M."/>
            <person name="Oren A."/>
            <person name="Chaudhuri R."/>
            <person name="La Ragione R.M."/>
            <person name="Hildebrand F."/>
            <person name="Pallen M.J."/>
        </authorList>
    </citation>
    <scope>NUCLEOTIDE SEQUENCE [LARGE SCALE GENOMIC DNA]</scope>
    <source>
        <strain evidence="2 3">Re31</strain>
    </source>
</reference>